<evidence type="ECO:0000256" key="1">
    <source>
        <dbReference type="SAM" id="Phobius"/>
    </source>
</evidence>
<keyword evidence="1" id="KW-0812">Transmembrane</keyword>
<keyword evidence="3" id="KW-1185">Reference proteome</keyword>
<keyword evidence="1" id="KW-0472">Membrane</keyword>
<accession>A0A291QBU4</accession>
<feature type="transmembrane region" description="Helical" evidence="1">
    <location>
        <begin position="166"/>
        <end position="190"/>
    </location>
</feature>
<evidence type="ECO:0000313" key="3">
    <source>
        <dbReference type="Proteomes" id="UP000221011"/>
    </source>
</evidence>
<feature type="transmembrane region" description="Helical" evidence="1">
    <location>
        <begin position="126"/>
        <end position="146"/>
    </location>
</feature>
<feature type="transmembrane region" description="Helical" evidence="1">
    <location>
        <begin position="99"/>
        <end position="119"/>
    </location>
</feature>
<sequence length="266" mass="27481">MTHAAARFLSRFRRVVVESLVREWRGVIVGPFRALWERGPLGVSLALFATVAVIGLHAYQQTETGAAVLRVVSEVRADQPLALSLLRTPVSLFVPAQDLAVWGGLPRLFLAFALAELAFGRIRTLVVAYAATLAGTLGARVMIALGPGLLGLPADAAHAVDTGASAAIVGLFAFAAVTLRAPLLFLAAVVPTVVGSVAEPNLAGREHLVAVAAAMLLALFLKTAPAASRCQWALPESAAVDGEVGHGCSRRAGPGGLGGHRGDPGR</sequence>
<feature type="transmembrane region" description="Helical" evidence="1">
    <location>
        <begin position="41"/>
        <end position="59"/>
    </location>
</feature>
<name>A0A291QBU4_9ACTN</name>
<dbReference type="KEGG" id="sfk:KY5_3907"/>
<dbReference type="Proteomes" id="UP000221011">
    <property type="component" value="Chromosome"/>
</dbReference>
<evidence type="ECO:0000313" key="2">
    <source>
        <dbReference type="EMBL" id="ATL28925.1"/>
    </source>
</evidence>
<dbReference type="EMBL" id="CP022685">
    <property type="protein sequence ID" value="ATL28925.1"/>
    <property type="molecule type" value="Genomic_DNA"/>
</dbReference>
<reference evidence="2 3" key="1">
    <citation type="submission" date="2017-08" db="EMBL/GenBank/DDBJ databases">
        <title>Complete Genome Sequence of Streptomyces formicae KY5, the formicamycin producer.</title>
        <authorList>
            <person name="Holmes N.A."/>
            <person name="Devine R."/>
            <person name="Qin Z."/>
            <person name="Seipke R.F."/>
            <person name="Wilkinson B."/>
            <person name="Hutchings M.I."/>
        </authorList>
    </citation>
    <scope>NUCLEOTIDE SEQUENCE [LARGE SCALE GENOMIC DNA]</scope>
    <source>
        <strain evidence="2 3">KY5</strain>
    </source>
</reference>
<organism evidence="2 3">
    <name type="scientific">Streptomyces formicae</name>
    <dbReference type="NCBI Taxonomy" id="1616117"/>
    <lineage>
        <taxon>Bacteria</taxon>
        <taxon>Bacillati</taxon>
        <taxon>Actinomycetota</taxon>
        <taxon>Actinomycetes</taxon>
        <taxon>Kitasatosporales</taxon>
        <taxon>Streptomycetaceae</taxon>
        <taxon>Streptomyces</taxon>
    </lineage>
</organism>
<gene>
    <name evidence="2" type="ORF">KY5_3907</name>
</gene>
<keyword evidence="1" id="KW-1133">Transmembrane helix</keyword>
<dbReference type="AlphaFoldDB" id="A0A291QBU4"/>
<proteinExistence type="predicted"/>
<protein>
    <submittedName>
        <fullName evidence="2">Putative integral membrane protein</fullName>
    </submittedName>
</protein>